<dbReference type="Pfam" id="PF02615">
    <property type="entry name" value="Ldh_2"/>
    <property type="match status" value="1"/>
</dbReference>
<reference evidence="5" key="1">
    <citation type="journal article" date="2019" name="Int. J. Syst. Evol. Microbiol.">
        <title>The Global Catalogue of Microorganisms (GCM) 10K type strain sequencing project: providing services to taxonomists for standard genome sequencing and annotation.</title>
        <authorList>
            <consortium name="The Broad Institute Genomics Platform"/>
            <consortium name="The Broad Institute Genome Sequencing Center for Infectious Disease"/>
            <person name="Wu L."/>
            <person name="Ma J."/>
        </authorList>
    </citation>
    <scope>NUCLEOTIDE SEQUENCE [LARGE SCALE GENOMIC DNA]</scope>
    <source>
        <strain evidence="5">JCM 18303</strain>
    </source>
</reference>
<dbReference type="EMBL" id="BAABJP010000015">
    <property type="protein sequence ID" value="GAA5157564.1"/>
    <property type="molecule type" value="Genomic_DNA"/>
</dbReference>
<dbReference type="InterPro" id="IPR003767">
    <property type="entry name" value="Malate/L-lactate_DH-like"/>
</dbReference>
<proteinExistence type="inferred from homology"/>
<comment type="similarity">
    <text evidence="1">Belongs to the LDH2/MDH2 oxidoreductase family.</text>
</comment>
<accession>A0ABP9Q6B9</accession>
<dbReference type="Gene3D" id="1.10.1530.10">
    <property type="match status" value="1"/>
</dbReference>
<name>A0ABP9Q6B9_9PSEU</name>
<dbReference type="InterPro" id="IPR043144">
    <property type="entry name" value="Mal/L-sulf/L-lact_DH-like_ah"/>
</dbReference>
<evidence type="ECO:0000313" key="4">
    <source>
        <dbReference type="EMBL" id="GAA5157564.1"/>
    </source>
</evidence>
<dbReference type="SUPFAM" id="SSF89733">
    <property type="entry name" value="L-sulfolactate dehydrogenase-like"/>
    <property type="match status" value="1"/>
</dbReference>
<comment type="caution">
    <text evidence="4">The sequence shown here is derived from an EMBL/GenBank/DDBJ whole genome shotgun (WGS) entry which is preliminary data.</text>
</comment>
<feature type="region of interest" description="Disordered" evidence="3">
    <location>
        <begin position="351"/>
        <end position="370"/>
    </location>
</feature>
<organism evidence="4 5">
    <name type="scientific">Pseudonocardia eucalypti</name>
    <dbReference type="NCBI Taxonomy" id="648755"/>
    <lineage>
        <taxon>Bacteria</taxon>
        <taxon>Bacillati</taxon>
        <taxon>Actinomycetota</taxon>
        <taxon>Actinomycetes</taxon>
        <taxon>Pseudonocardiales</taxon>
        <taxon>Pseudonocardiaceae</taxon>
        <taxon>Pseudonocardia</taxon>
    </lineage>
</organism>
<dbReference type="PANTHER" id="PTHR11091">
    <property type="entry name" value="OXIDOREDUCTASE-RELATED"/>
    <property type="match status" value="1"/>
</dbReference>
<dbReference type="Proteomes" id="UP001428817">
    <property type="component" value="Unassembled WGS sequence"/>
</dbReference>
<dbReference type="PANTHER" id="PTHR11091:SF0">
    <property type="entry name" value="MALATE DEHYDROGENASE"/>
    <property type="match status" value="1"/>
</dbReference>
<dbReference type="RefSeq" id="WP_185059298.1">
    <property type="nucleotide sequence ID" value="NZ_BAABJP010000015.1"/>
</dbReference>
<dbReference type="Gene3D" id="3.30.1370.60">
    <property type="entry name" value="Hypothetical oxidoreductase yiak, domain 2"/>
    <property type="match status" value="1"/>
</dbReference>
<evidence type="ECO:0000256" key="3">
    <source>
        <dbReference type="SAM" id="MobiDB-lite"/>
    </source>
</evidence>
<keyword evidence="2" id="KW-0560">Oxidoreductase</keyword>
<keyword evidence="5" id="KW-1185">Reference proteome</keyword>
<feature type="compositionally biased region" description="Low complexity" evidence="3">
    <location>
        <begin position="351"/>
        <end position="360"/>
    </location>
</feature>
<dbReference type="InterPro" id="IPR043143">
    <property type="entry name" value="Mal/L-sulf/L-lact_DH-like_NADP"/>
</dbReference>
<feature type="compositionally biased region" description="Gly residues" evidence="3">
    <location>
        <begin position="361"/>
        <end position="370"/>
    </location>
</feature>
<evidence type="ECO:0000313" key="5">
    <source>
        <dbReference type="Proteomes" id="UP001428817"/>
    </source>
</evidence>
<gene>
    <name evidence="4" type="ORF">GCM10023321_35990</name>
</gene>
<dbReference type="InterPro" id="IPR036111">
    <property type="entry name" value="Mal/L-sulfo/L-lacto_DH-like_sf"/>
</dbReference>
<protein>
    <submittedName>
        <fullName evidence="4">Ldh family oxidoreductase</fullName>
    </submittedName>
</protein>
<evidence type="ECO:0000256" key="2">
    <source>
        <dbReference type="ARBA" id="ARBA00023002"/>
    </source>
</evidence>
<sequence length="370" mass="38336">MEHSRVWPDELERLVADCFAGAGVPMRDAEAVASVLVYADLRGYSSHGVYRVPAYLRRVRHGLAGGTQDMKRLGGSGAMLRMDAGFALGPAAAVRCTDLALTLAAEHGVGVVSVGRSTHLGATGYYARRVAERGMAGLVLSNGPKAVAPYGAAEPFLGTNPLAFGIPLGRHGCFVLDMATSVVSRERVRMLAASGGSLAAGLAIDGEGKPTTDAWAALSGSVLPVGGAKGSGLSMAITLLVGMLAQADFDDEIGSMYQDFDRPQNVGHIFIVMDPAWLGPAEGSIARGEALVDRLHGLRTAEGTDRVRFNGERGEECARRNRAAGIPIDPAVLERLAESCVESGMPETAARARALASRPAGGQGGDGLSG</sequence>
<evidence type="ECO:0000256" key="1">
    <source>
        <dbReference type="ARBA" id="ARBA00006056"/>
    </source>
</evidence>